<dbReference type="STRING" id="31234.E3LZ53"/>
<accession>E3LZ53</accession>
<dbReference type="EMBL" id="DS268419">
    <property type="protein sequence ID" value="EFO86639.1"/>
    <property type="molecule type" value="Genomic_DNA"/>
</dbReference>
<dbReference type="FunCoup" id="E3LZ53">
    <property type="interactions" value="242"/>
</dbReference>
<proteinExistence type="predicted"/>
<keyword evidence="3" id="KW-0547">Nucleotide-binding</keyword>
<feature type="compositionally biased region" description="Basic residues" evidence="4">
    <location>
        <begin position="830"/>
        <end position="839"/>
    </location>
</feature>
<feature type="region of interest" description="Disordered" evidence="4">
    <location>
        <begin position="809"/>
        <end position="839"/>
    </location>
</feature>
<dbReference type="GO" id="GO:0005886">
    <property type="term" value="C:plasma membrane"/>
    <property type="evidence" value="ECO:0007669"/>
    <property type="project" value="TreeGrafter"/>
</dbReference>
<dbReference type="SUPFAM" id="SSF50044">
    <property type="entry name" value="SH3-domain"/>
    <property type="match status" value="1"/>
</dbReference>
<dbReference type="PRINTS" id="PR00109">
    <property type="entry name" value="TYRKINASE"/>
</dbReference>
<dbReference type="InterPro" id="IPR036028">
    <property type="entry name" value="SH3-like_dom_sf"/>
</dbReference>
<dbReference type="SUPFAM" id="SSF56112">
    <property type="entry name" value="Protein kinase-like (PK-like)"/>
    <property type="match status" value="1"/>
</dbReference>
<dbReference type="InParanoid" id="E3LZ53"/>
<sequence length="839" mass="96975">MSKTPPGEQVTGIHRLVSHRQRLQGIVVRRNEVFLLPTRLIPSSKDLEEDLSDVSLEEGIVETADIDELMMIDHLEKTREKKNEKGKRRVEDNRVNTINTLDQLCELYGYDVDGRDFPDDVLFDSFNEASAFSQPIFCGESHEIECVALWDYFGGDNYDDLNVHAGDSINVIAEEYQVRVVDKNYMRMPFQWSLARWMTERNVNTYLGLIPSHYIVSRQFYEDHPLLFKWPVWYHGSAEVHEVLHKLYSDRSALCPGLFAIFSPVWLNIDLEEHRCFFLMILIERDQHHDDELRELIEIERGNYGIMVNSINHFFGEMLPENEQPEKSDATEFIEFMSEIETTPFEPAIVPIHRSPLGHYELMGNRYETLYDLVHHLSTHRSALPHKLVYCRSSPLVVGRNVVPPPTPKFRKDLRCQPMIIEQWAATHFDEVTRRVECGEKTLFATKVLFDIEKRSHEAIANRLNLGDPEKAAMASYMKTLDIPRSPDDDSVETGKKRCPPHESAIRINSPFYIDETQIEFDCRSGKDTLGKGAFGVVKKGNLVRNSEDRVPVAVKQLALKENESDERHPAFTEMEILEMVSHPNIVEYYGFSMISGSMNGVSSAITLNLVFELMETSLDKFIDKIDAILSENEQLDILSQICRGMSFLHTRTPSIVHGDLAARNVLLKKHPVYWKKYICKITDLGLAKPCLDELHTQYDDPTKIPFKWMPPEVLSSRTLSLKTDIWAFGIVCFEVCTKMGEPYGIINASTLYQYLNDGFRHYELPNMSETIYDVALDCMRYHPSDRPTFGELVDRFLDSIIEMDGEDEVKMKQREKVTSEKQRKERMANNHKKLHDNE</sequence>
<dbReference type="CDD" id="cd00192">
    <property type="entry name" value="PTKc"/>
    <property type="match status" value="1"/>
</dbReference>
<protein>
    <recommendedName>
        <fullName evidence="5">Protein kinase domain-containing protein</fullName>
    </recommendedName>
</protein>
<dbReference type="InterPro" id="IPR011009">
    <property type="entry name" value="Kinase-like_dom_sf"/>
</dbReference>
<dbReference type="PANTHER" id="PTHR24416:SF617">
    <property type="entry name" value="RET ONCOGENE, ISOFORM A"/>
    <property type="match status" value="1"/>
</dbReference>
<keyword evidence="7" id="KW-1185">Reference proteome</keyword>
<name>E3LZ53_CAERE</name>
<dbReference type="InterPro" id="IPR017441">
    <property type="entry name" value="Protein_kinase_ATP_BS"/>
</dbReference>
<dbReference type="OrthoDB" id="4062651at2759"/>
<feature type="region of interest" description="Disordered" evidence="4">
    <location>
        <begin position="482"/>
        <end position="501"/>
    </location>
</feature>
<dbReference type="eggNOG" id="KOG0200">
    <property type="taxonomic scope" value="Eukaryota"/>
</dbReference>
<reference evidence="6" key="1">
    <citation type="submission" date="2007-07" db="EMBL/GenBank/DDBJ databases">
        <title>PCAP assembly of the Caenorhabditis remanei genome.</title>
        <authorList>
            <consortium name="The Caenorhabditis remanei Sequencing Consortium"/>
            <person name="Wilson R.K."/>
        </authorList>
    </citation>
    <scope>NUCLEOTIDE SEQUENCE [LARGE SCALE GENOMIC DNA]</scope>
    <source>
        <strain evidence="6">PB4641</strain>
    </source>
</reference>
<feature type="domain" description="Protein kinase" evidence="5">
    <location>
        <begin position="524"/>
        <end position="798"/>
    </location>
</feature>
<evidence type="ECO:0000256" key="2">
    <source>
        <dbReference type="ARBA" id="ARBA00051243"/>
    </source>
</evidence>
<comment type="catalytic activity">
    <reaction evidence="2">
        <text>L-tyrosyl-[protein] + ATP = O-phospho-L-tyrosyl-[protein] + ADP + H(+)</text>
        <dbReference type="Rhea" id="RHEA:10596"/>
        <dbReference type="Rhea" id="RHEA-COMP:10136"/>
        <dbReference type="Rhea" id="RHEA-COMP:20101"/>
        <dbReference type="ChEBI" id="CHEBI:15378"/>
        <dbReference type="ChEBI" id="CHEBI:30616"/>
        <dbReference type="ChEBI" id="CHEBI:46858"/>
        <dbReference type="ChEBI" id="CHEBI:61978"/>
        <dbReference type="ChEBI" id="CHEBI:456216"/>
        <dbReference type="EC" id="2.7.10.1"/>
    </reaction>
</comment>
<dbReference type="AlphaFoldDB" id="E3LZ53"/>
<dbReference type="GO" id="GO:0007169">
    <property type="term" value="P:cell surface receptor protein tyrosine kinase signaling pathway"/>
    <property type="evidence" value="ECO:0007669"/>
    <property type="project" value="TreeGrafter"/>
</dbReference>
<dbReference type="InterPro" id="IPR000719">
    <property type="entry name" value="Prot_kinase_dom"/>
</dbReference>
<keyword evidence="3" id="KW-0067">ATP-binding</keyword>
<evidence type="ECO:0000256" key="3">
    <source>
        <dbReference type="PROSITE-ProRule" id="PRU10141"/>
    </source>
</evidence>
<evidence type="ECO:0000259" key="5">
    <source>
        <dbReference type="PROSITE" id="PS50011"/>
    </source>
</evidence>
<dbReference type="PROSITE" id="PS00107">
    <property type="entry name" value="PROTEIN_KINASE_ATP"/>
    <property type="match status" value="1"/>
</dbReference>
<dbReference type="InterPro" id="IPR008266">
    <property type="entry name" value="Tyr_kinase_AS"/>
</dbReference>
<gene>
    <name evidence="6" type="ORF">CRE_04765</name>
</gene>
<feature type="compositionally biased region" description="Basic and acidic residues" evidence="4">
    <location>
        <begin position="485"/>
        <end position="501"/>
    </location>
</feature>
<dbReference type="GO" id="GO:0043235">
    <property type="term" value="C:receptor complex"/>
    <property type="evidence" value="ECO:0007669"/>
    <property type="project" value="TreeGrafter"/>
</dbReference>
<dbReference type="PANTHER" id="PTHR24416">
    <property type="entry name" value="TYROSINE-PROTEIN KINASE RECEPTOR"/>
    <property type="match status" value="1"/>
</dbReference>
<dbReference type="OMA" id="MKSEQWA"/>
<dbReference type="GO" id="GO:0004714">
    <property type="term" value="F:transmembrane receptor protein tyrosine kinase activity"/>
    <property type="evidence" value="ECO:0007669"/>
    <property type="project" value="UniProtKB-EC"/>
</dbReference>
<dbReference type="HOGENOM" id="CLU_344600_0_0_1"/>
<dbReference type="InterPro" id="IPR001245">
    <property type="entry name" value="Ser-Thr/Tyr_kinase_cat_dom"/>
</dbReference>
<dbReference type="PROSITE" id="PS50011">
    <property type="entry name" value="PROTEIN_KINASE_DOM"/>
    <property type="match status" value="1"/>
</dbReference>
<comment type="subcellular location">
    <subcellularLocation>
        <location evidence="1">Membrane</location>
        <topology evidence="1">Single-pass membrane protein</topology>
    </subcellularLocation>
</comment>
<dbReference type="GO" id="GO:0005524">
    <property type="term" value="F:ATP binding"/>
    <property type="evidence" value="ECO:0007669"/>
    <property type="project" value="UniProtKB-UniRule"/>
</dbReference>
<evidence type="ECO:0000256" key="4">
    <source>
        <dbReference type="SAM" id="MobiDB-lite"/>
    </source>
</evidence>
<evidence type="ECO:0000256" key="1">
    <source>
        <dbReference type="ARBA" id="ARBA00004167"/>
    </source>
</evidence>
<evidence type="ECO:0000313" key="7">
    <source>
        <dbReference type="Proteomes" id="UP000008281"/>
    </source>
</evidence>
<dbReference type="PROSITE" id="PS00109">
    <property type="entry name" value="PROTEIN_KINASE_TYR"/>
    <property type="match status" value="1"/>
</dbReference>
<dbReference type="Proteomes" id="UP000008281">
    <property type="component" value="Unassembled WGS sequence"/>
</dbReference>
<feature type="compositionally biased region" description="Basic and acidic residues" evidence="4">
    <location>
        <begin position="809"/>
        <end position="829"/>
    </location>
</feature>
<dbReference type="Pfam" id="PF07714">
    <property type="entry name" value="PK_Tyr_Ser-Thr"/>
    <property type="match status" value="1"/>
</dbReference>
<dbReference type="InterPro" id="IPR050122">
    <property type="entry name" value="RTK"/>
</dbReference>
<organism evidence="7">
    <name type="scientific">Caenorhabditis remanei</name>
    <name type="common">Caenorhabditis vulgaris</name>
    <dbReference type="NCBI Taxonomy" id="31234"/>
    <lineage>
        <taxon>Eukaryota</taxon>
        <taxon>Metazoa</taxon>
        <taxon>Ecdysozoa</taxon>
        <taxon>Nematoda</taxon>
        <taxon>Chromadorea</taxon>
        <taxon>Rhabditida</taxon>
        <taxon>Rhabditina</taxon>
        <taxon>Rhabditomorpha</taxon>
        <taxon>Rhabditoidea</taxon>
        <taxon>Rhabditidae</taxon>
        <taxon>Peloderinae</taxon>
        <taxon>Caenorhabditis</taxon>
    </lineage>
</organism>
<dbReference type="Gene3D" id="1.10.510.10">
    <property type="entry name" value="Transferase(Phosphotransferase) domain 1"/>
    <property type="match status" value="1"/>
</dbReference>
<feature type="binding site" evidence="3">
    <location>
        <position position="561"/>
    </location>
    <ligand>
        <name>ATP</name>
        <dbReference type="ChEBI" id="CHEBI:30616"/>
    </ligand>
</feature>
<evidence type="ECO:0000313" key="6">
    <source>
        <dbReference type="EMBL" id="EFO86639.1"/>
    </source>
</evidence>